<reference evidence="1 2" key="1">
    <citation type="submission" date="2020-11" db="EMBL/GenBank/DDBJ databases">
        <title>Identification of Lelliottia nimipressuralis from Wound Infection by Whole Genome-Based Bacterial Identification.</title>
        <authorList>
            <person name="Navarathna D.H."/>
            <person name="Choi H."/>
            <person name="Jinadatha C."/>
            <person name="Chatterjee P."/>
            <person name="Hwang M."/>
        </authorList>
    </citation>
    <scope>NUCLEOTIDE SEQUENCE [LARGE SCALE GENOMIC DNA]</scope>
    <source>
        <strain evidence="1 2">DN2020</strain>
    </source>
</reference>
<sequence>MSTTYTDLVNNIKSFSGRTDPQTIAAIPMFINAAQTQLDSTLRIPAMLVTQNIPADGLSVPMSLMEIESVVINEFTGILHPYADVIAKRKVSTRLPYSMIYAVNGSNLELVEPADLIVTGYEKPARVSQSVASNAYTAQAENAILWASLQYLGVFARDTKAAQAWGEMANSEVENINQAFERFKSAGGVSNEQSRRYF</sequence>
<accession>A0ABD4KBW4</accession>
<gene>
    <name evidence="1" type="ORF">ISP11_13645</name>
</gene>
<dbReference type="RefSeq" id="WP_194513448.1">
    <property type="nucleotide sequence ID" value="NZ_JADIXP010000007.1"/>
</dbReference>
<dbReference type="InterPro" id="IPR056209">
    <property type="entry name" value="SU10_adaptor"/>
</dbReference>
<name>A0ABD4KBW4_9ENTR</name>
<proteinExistence type="predicted"/>
<dbReference type="EMBL" id="JADIXP010000007">
    <property type="protein sequence ID" value="MBF4178908.1"/>
    <property type="molecule type" value="Genomic_DNA"/>
</dbReference>
<evidence type="ECO:0000313" key="2">
    <source>
        <dbReference type="Proteomes" id="UP000628560"/>
    </source>
</evidence>
<evidence type="ECO:0000313" key="1">
    <source>
        <dbReference type="EMBL" id="MBF4178908.1"/>
    </source>
</evidence>
<dbReference type="Proteomes" id="UP000628560">
    <property type="component" value="Unassembled WGS sequence"/>
</dbReference>
<protein>
    <submittedName>
        <fullName evidence="1">Uncharacterized protein</fullName>
    </submittedName>
</protein>
<comment type="caution">
    <text evidence="1">The sequence shown here is derived from an EMBL/GenBank/DDBJ whole genome shotgun (WGS) entry which is preliminary data.</text>
</comment>
<dbReference type="AlphaFoldDB" id="A0ABD4KBW4"/>
<dbReference type="Pfam" id="PF24175">
    <property type="entry name" value="SU10_adaptor"/>
    <property type="match status" value="1"/>
</dbReference>
<organism evidence="1 2">
    <name type="scientific">Lelliottia nimipressuralis</name>
    <dbReference type="NCBI Taxonomy" id="69220"/>
    <lineage>
        <taxon>Bacteria</taxon>
        <taxon>Pseudomonadati</taxon>
        <taxon>Pseudomonadota</taxon>
        <taxon>Gammaproteobacteria</taxon>
        <taxon>Enterobacterales</taxon>
        <taxon>Enterobacteriaceae</taxon>
        <taxon>Lelliottia</taxon>
    </lineage>
</organism>